<protein>
    <submittedName>
        <fullName evidence="1">Uncharacterized protein</fullName>
    </submittedName>
</protein>
<keyword evidence="2" id="KW-1185">Reference proteome</keyword>
<dbReference type="Proteomes" id="UP001157439">
    <property type="component" value="Unassembled WGS sequence"/>
</dbReference>
<comment type="caution">
    <text evidence="1">The sequence shown here is derived from an EMBL/GenBank/DDBJ whole genome shotgun (WGS) entry which is preliminary data.</text>
</comment>
<gene>
    <name evidence="1" type="ORF">GCM10007894_28690</name>
</gene>
<dbReference type="AlphaFoldDB" id="A0AA37TNU2"/>
<sequence length="219" mass="24325">MNRVGNVSEVVVVNENNWSAKTFKVISFYEPGFTSLDVIEVSTPQEVVNTLETLRQNLTFLTEQSSAFTKFADNEFFIEIPSHVARSASDMFSSGVYEDTITFLRSQYLVSDLPKGSFWEKLLQVTTPIVIVAIFVDDSTMEFELITQYSTVGFAKVVGTAQKSGLFYNANNGTFEDTSGQGVDGIAYSVHCETVYTNSGGGLKPQEVCWAVKNYTQHH</sequence>
<evidence type="ECO:0000313" key="2">
    <source>
        <dbReference type="Proteomes" id="UP001157439"/>
    </source>
</evidence>
<accession>A0AA37TNU2</accession>
<name>A0AA37TNU2_9GAMM</name>
<proteinExistence type="predicted"/>
<evidence type="ECO:0000313" key="1">
    <source>
        <dbReference type="EMBL" id="GLS84892.1"/>
    </source>
</evidence>
<dbReference type="EMBL" id="BSPO01000013">
    <property type="protein sequence ID" value="GLS84892.1"/>
    <property type="molecule type" value="Genomic_DNA"/>
</dbReference>
<reference evidence="1 2" key="1">
    <citation type="journal article" date="2014" name="Int. J. Syst. Evol. Microbiol.">
        <title>Complete genome sequence of Corynebacterium casei LMG S-19264T (=DSM 44701T), isolated from a smear-ripened cheese.</title>
        <authorList>
            <consortium name="US DOE Joint Genome Institute (JGI-PGF)"/>
            <person name="Walter F."/>
            <person name="Albersmeier A."/>
            <person name="Kalinowski J."/>
            <person name="Ruckert C."/>
        </authorList>
    </citation>
    <scope>NUCLEOTIDE SEQUENCE [LARGE SCALE GENOMIC DNA]</scope>
    <source>
        <strain evidence="1 2">NBRC 112785</strain>
    </source>
</reference>
<organism evidence="1 2">
    <name type="scientific">Paraferrimonas haliotis</name>
    <dbReference type="NCBI Taxonomy" id="2013866"/>
    <lineage>
        <taxon>Bacteria</taxon>
        <taxon>Pseudomonadati</taxon>
        <taxon>Pseudomonadota</taxon>
        <taxon>Gammaproteobacteria</taxon>
        <taxon>Alteromonadales</taxon>
        <taxon>Ferrimonadaceae</taxon>
        <taxon>Paraferrimonas</taxon>
    </lineage>
</organism>